<feature type="domain" description="HTH lacI-type" evidence="5">
    <location>
        <begin position="2"/>
        <end position="56"/>
    </location>
</feature>
<evidence type="ECO:0000256" key="2">
    <source>
        <dbReference type="ARBA" id="ARBA00023015"/>
    </source>
</evidence>
<dbReference type="RefSeq" id="WP_235120288.1">
    <property type="nucleotide sequence ID" value="NZ_CP090978.1"/>
</dbReference>
<dbReference type="CDD" id="cd06291">
    <property type="entry name" value="PBP1_Qymf-like"/>
    <property type="match status" value="1"/>
</dbReference>
<evidence type="ECO:0000256" key="3">
    <source>
        <dbReference type="ARBA" id="ARBA00023125"/>
    </source>
</evidence>
<keyword evidence="2" id="KW-0805">Transcription regulation</keyword>
<evidence type="ECO:0000313" key="7">
    <source>
        <dbReference type="Proteomes" id="UP001649230"/>
    </source>
</evidence>
<dbReference type="SUPFAM" id="SSF47413">
    <property type="entry name" value="lambda repressor-like DNA-binding domains"/>
    <property type="match status" value="1"/>
</dbReference>
<proteinExistence type="predicted"/>
<dbReference type="Pfam" id="PF13377">
    <property type="entry name" value="Peripla_BP_3"/>
    <property type="match status" value="1"/>
</dbReference>
<sequence length="333" mass="37078">MATIKDVAEKAGVTVTTVSRVLNNRGYISDATRNKVRLAMEELQYQPNEIARSLMRKRSMMLGLIVPTIAHPFFGQWAYSLETHASARGYKILLCNSRLDEAKEKDYIDMLKSNRVDGIIMGSHTIDVREYIHLGKPIVTFDRRIEAIPCVSSDNYQGGVLAAEHLAAKGCRSIAHICGNLKLDMLGNRRTEGFVDSLRKYGLEPIVVQLGADAFDPAEHEQVVGSLLSEHPEVDGLFVSSDMIAYQVMKVCAAKGIRIPEQLQLIGYDDIPISEWITPGLTTIKQPIEEMSRLAFNIIEKLIEGEGAELPLEHVLPVRLIERQTTRQPGLLG</sequence>
<dbReference type="InterPro" id="IPR010982">
    <property type="entry name" value="Lambda_DNA-bd_dom_sf"/>
</dbReference>
<keyword evidence="4" id="KW-0804">Transcription</keyword>
<dbReference type="CDD" id="cd01392">
    <property type="entry name" value="HTH_LacI"/>
    <property type="match status" value="1"/>
</dbReference>
<dbReference type="Gene3D" id="1.10.260.40">
    <property type="entry name" value="lambda repressor-like DNA-binding domains"/>
    <property type="match status" value="1"/>
</dbReference>
<dbReference type="PRINTS" id="PR00036">
    <property type="entry name" value="HTHLACI"/>
</dbReference>
<evidence type="ECO:0000313" key="6">
    <source>
        <dbReference type="EMBL" id="UJF33897.1"/>
    </source>
</evidence>
<dbReference type="PROSITE" id="PS50932">
    <property type="entry name" value="HTH_LACI_2"/>
    <property type="match status" value="1"/>
</dbReference>
<dbReference type="SUPFAM" id="SSF53822">
    <property type="entry name" value="Periplasmic binding protein-like I"/>
    <property type="match status" value="1"/>
</dbReference>
<dbReference type="InterPro" id="IPR046335">
    <property type="entry name" value="LacI/GalR-like_sensor"/>
</dbReference>
<dbReference type="InterPro" id="IPR028082">
    <property type="entry name" value="Peripla_BP_I"/>
</dbReference>
<evidence type="ECO:0000256" key="1">
    <source>
        <dbReference type="ARBA" id="ARBA00022491"/>
    </source>
</evidence>
<dbReference type="Gene3D" id="3.40.50.2300">
    <property type="match status" value="2"/>
</dbReference>
<dbReference type="InterPro" id="IPR000843">
    <property type="entry name" value="HTH_LacI"/>
</dbReference>
<dbReference type="Pfam" id="PF00356">
    <property type="entry name" value="LacI"/>
    <property type="match status" value="1"/>
</dbReference>
<protein>
    <submittedName>
        <fullName evidence="6">LacI family DNA-binding transcriptional regulator</fullName>
    </submittedName>
</protein>
<dbReference type="EMBL" id="CP090978">
    <property type="protein sequence ID" value="UJF33897.1"/>
    <property type="molecule type" value="Genomic_DNA"/>
</dbReference>
<keyword evidence="7" id="KW-1185">Reference proteome</keyword>
<dbReference type="PANTHER" id="PTHR30146:SF95">
    <property type="entry name" value="RIBOSE OPERON REPRESSOR"/>
    <property type="match status" value="1"/>
</dbReference>
<reference evidence="6 7" key="1">
    <citation type="journal article" date="2024" name="Int. J. Syst. Evol. Microbiol.">
        <title>Paenibacillus hexagrammi sp. nov., a novel bacterium isolated from the gut content of Hexagrammos agrammus.</title>
        <authorList>
            <person name="Jung H.K."/>
            <person name="Kim D.G."/>
            <person name="Zin H."/>
            <person name="Park J."/>
            <person name="Jung H."/>
            <person name="Kim Y.O."/>
            <person name="Kong H.J."/>
            <person name="Kim J.W."/>
            <person name="Kim Y.S."/>
        </authorList>
    </citation>
    <scope>NUCLEOTIDE SEQUENCE [LARGE SCALE GENOMIC DNA]</scope>
    <source>
        <strain evidence="6 7">YPD9-1</strain>
    </source>
</reference>
<accession>A0ABY3SLS0</accession>
<dbReference type="PROSITE" id="PS00356">
    <property type="entry name" value="HTH_LACI_1"/>
    <property type="match status" value="1"/>
</dbReference>
<dbReference type="SMART" id="SM00354">
    <property type="entry name" value="HTH_LACI"/>
    <property type="match status" value="1"/>
</dbReference>
<dbReference type="PANTHER" id="PTHR30146">
    <property type="entry name" value="LACI-RELATED TRANSCRIPTIONAL REPRESSOR"/>
    <property type="match status" value="1"/>
</dbReference>
<dbReference type="GO" id="GO:0003677">
    <property type="term" value="F:DNA binding"/>
    <property type="evidence" value="ECO:0007669"/>
    <property type="project" value="UniProtKB-KW"/>
</dbReference>
<gene>
    <name evidence="6" type="ORF">L0M14_01160</name>
</gene>
<keyword evidence="3 6" id="KW-0238">DNA-binding</keyword>
<keyword evidence="1" id="KW-0678">Repressor</keyword>
<name>A0ABY3SLS0_9BACL</name>
<organism evidence="6 7">
    <name type="scientific">Paenibacillus hexagrammi</name>
    <dbReference type="NCBI Taxonomy" id="2908839"/>
    <lineage>
        <taxon>Bacteria</taxon>
        <taxon>Bacillati</taxon>
        <taxon>Bacillota</taxon>
        <taxon>Bacilli</taxon>
        <taxon>Bacillales</taxon>
        <taxon>Paenibacillaceae</taxon>
        <taxon>Paenibacillus</taxon>
    </lineage>
</organism>
<dbReference type="Proteomes" id="UP001649230">
    <property type="component" value="Chromosome"/>
</dbReference>
<evidence type="ECO:0000259" key="5">
    <source>
        <dbReference type="PROSITE" id="PS50932"/>
    </source>
</evidence>
<evidence type="ECO:0000256" key="4">
    <source>
        <dbReference type="ARBA" id="ARBA00023163"/>
    </source>
</evidence>